<dbReference type="PANTHER" id="PTHR30363">
    <property type="entry name" value="HTH-TYPE TRANSCRIPTIONAL REGULATOR SRLR-RELATED"/>
    <property type="match status" value="1"/>
</dbReference>
<name>A0A285CPD4_9BACI</name>
<protein>
    <submittedName>
        <fullName evidence="5">DeoR family transcriptional regulator</fullName>
    </submittedName>
</protein>
<dbReference type="InterPro" id="IPR037171">
    <property type="entry name" value="NagB/RpiA_transferase-like"/>
</dbReference>
<keyword evidence="1" id="KW-0805">Transcription regulation</keyword>
<reference evidence="5 6" key="1">
    <citation type="submission" date="2017-08" db="EMBL/GenBank/DDBJ databases">
        <authorList>
            <person name="de Groot N.N."/>
        </authorList>
    </citation>
    <scope>NUCLEOTIDE SEQUENCE [LARGE SCALE GENOMIC DNA]</scope>
    <source>
        <strain evidence="5 6">JC228</strain>
    </source>
</reference>
<dbReference type="PROSITE" id="PS51000">
    <property type="entry name" value="HTH_DEOR_2"/>
    <property type="match status" value="1"/>
</dbReference>
<dbReference type="PANTHER" id="PTHR30363:SF44">
    <property type="entry name" value="AGA OPERON TRANSCRIPTIONAL REPRESSOR-RELATED"/>
    <property type="match status" value="1"/>
</dbReference>
<dbReference type="InterPro" id="IPR018356">
    <property type="entry name" value="Tscrpt_reg_HTH_DeoR_CS"/>
</dbReference>
<dbReference type="Pfam" id="PF08220">
    <property type="entry name" value="HTH_DeoR"/>
    <property type="match status" value="1"/>
</dbReference>
<dbReference type="SMART" id="SM00420">
    <property type="entry name" value="HTH_DEOR"/>
    <property type="match status" value="1"/>
</dbReference>
<dbReference type="InterPro" id="IPR036388">
    <property type="entry name" value="WH-like_DNA-bd_sf"/>
</dbReference>
<dbReference type="PROSITE" id="PS00894">
    <property type="entry name" value="HTH_DEOR_1"/>
    <property type="match status" value="1"/>
</dbReference>
<organism evidence="5 6">
    <name type="scientific">Bacillus oleivorans</name>
    <dbReference type="NCBI Taxonomy" id="1448271"/>
    <lineage>
        <taxon>Bacteria</taxon>
        <taxon>Bacillati</taxon>
        <taxon>Bacillota</taxon>
        <taxon>Bacilli</taxon>
        <taxon>Bacillales</taxon>
        <taxon>Bacillaceae</taxon>
        <taxon>Bacillus</taxon>
    </lineage>
</organism>
<keyword evidence="6" id="KW-1185">Reference proteome</keyword>
<dbReference type="GO" id="GO:0003700">
    <property type="term" value="F:DNA-binding transcription factor activity"/>
    <property type="evidence" value="ECO:0007669"/>
    <property type="project" value="InterPro"/>
</dbReference>
<dbReference type="GO" id="GO:0003677">
    <property type="term" value="F:DNA binding"/>
    <property type="evidence" value="ECO:0007669"/>
    <property type="project" value="UniProtKB-KW"/>
</dbReference>
<dbReference type="Gene3D" id="3.40.50.1360">
    <property type="match status" value="1"/>
</dbReference>
<gene>
    <name evidence="5" type="ORF">SAMN05877753_10340</name>
</gene>
<evidence type="ECO:0000256" key="3">
    <source>
        <dbReference type="ARBA" id="ARBA00023163"/>
    </source>
</evidence>
<evidence type="ECO:0000256" key="1">
    <source>
        <dbReference type="ARBA" id="ARBA00023015"/>
    </source>
</evidence>
<dbReference type="PRINTS" id="PR00037">
    <property type="entry name" value="HTHLACR"/>
</dbReference>
<keyword evidence="2" id="KW-0238">DNA-binding</keyword>
<dbReference type="EMBL" id="OAOP01000003">
    <property type="protein sequence ID" value="SNX69412.1"/>
    <property type="molecule type" value="Genomic_DNA"/>
</dbReference>
<dbReference type="Proteomes" id="UP000219546">
    <property type="component" value="Unassembled WGS sequence"/>
</dbReference>
<dbReference type="SMART" id="SM01134">
    <property type="entry name" value="DeoRC"/>
    <property type="match status" value="1"/>
</dbReference>
<dbReference type="InterPro" id="IPR050313">
    <property type="entry name" value="Carb_Metab_HTH_regulators"/>
</dbReference>
<feature type="domain" description="HTH deoR-type" evidence="4">
    <location>
        <begin position="4"/>
        <end position="59"/>
    </location>
</feature>
<dbReference type="RefSeq" id="WP_179714206.1">
    <property type="nucleotide sequence ID" value="NZ_JBEPMQ010000002.1"/>
</dbReference>
<sequence length="254" mass="28260">MNNVRNRQKEIIEILNQTEKVLISDLSDQFNVSEMTLRRDLEVLAQKGVIKRIRGGAVKINQGSYELPFELRCDKNHDVKERISKVAANMIKDGETVVIDTGTTALAVAEKLKERNNLTIITSSLRVAWLLADRPNLNLIITGGVVRTGERSLIGEFTEDVYDHFFPDTFIAGVGGVDPINGFTDFNLEDTRVKKKAIKVSQRTIVVADDSKLGKTAFAKIASLEEVDTFITNKTSNTEAINQLKKKDLTVVLA</sequence>
<dbReference type="InterPro" id="IPR014036">
    <property type="entry name" value="DeoR-like_C"/>
</dbReference>
<dbReference type="InterPro" id="IPR036390">
    <property type="entry name" value="WH_DNA-bd_sf"/>
</dbReference>
<keyword evidence="3" id="KW-0804">Transcription</keyword>
<evidence type="ECO:0000313" key="5">
    <source>
        <dbReference type="EMBL" id="SNX69412.1"/>
    </source>
</evidence>
<evidence type="ECO:0000259" key="4">
    <source>
        <dbReference type="PROSITE" id="PS51000"/>
    </source>
</evidence>
<dbReference type="SUPFAM" id="SSF46785">
    <property type="entry name" value="Winged helix' DNA-binding domain"/>
    <property type="match status" value="1"/>
</dbReference>
<dbReference type="Pfam" id="PF00455">
    <property type="entry name" value="DeoRC"/>
    <property type="match status" value="1"/>
</dbReference>
<evidence type="ECO:0000256" key="2">
    <source>
        <dbReference type="ARBA" id="ARBA00023125"/>
    </source>
</evidence>
<dbReference type="Gene3D" id="1.10.10.10">
    <property type="entry name" value="Winged helix-like DNA-binding domain superfamily/Winged helix DNA-binding domain"/>
    <property type="match status" value="1"/>
</dbReference>
<dbReference type="AlphaFoldDB" id="A0A285CPD4"/>
<accession>A0A285CPD4</accession>
<proteinExistence type="predicted"/>
<dbReference type="InterPro" id="IPR001034">
    <property type="entry name" value="DeoR_HTH"/>
</dbReference>
<dbReference type="SUPFAM" id="SSF100950">
    <property type="entry name" value="NagB/RpiA/CoA transferase-like"/>
    <property type="match status" value="1"/>
</dbReference>
<evidence type="ECO:0000313" key="6">
    <source>
        <dbReference type="Proteomes" id="UP000219546"/>
    </source>
</evidence>